<evidence type="ECO:0000313" key="9">
    <source>
        <dbReference type="EMBL" id="KRZ81012.1"/>
    </source>
</evidence>
<keyword evidence="1" id="KW-0808">Transferase</keyword>
<evidence type="ECO:0000256" key="3">
    <source>
        <dbReference type="ARBA" id="ARBA00022722"/>
    </source>
</evidence>
<dbReference type="Pfam" id="PF17917">
    <property type="entry name" value="RT_RNaseH"/>
    <property type="match status" value="1"/>
</dbReference>
<name>A0A0V1NAF2_9BILA</name>
<evidence type="ECO:0000256" key="7">
    <source>
        <dbReference type="SAM" id="MobiDB-lite"/>
    </source>
</evidence>
<keyword evidence="6" id="KW-0695">RNA-directed DNA polymerase</keyword>
<dbReference type="GO" id="GO:0004519">
    <property type="term" value="F:endonuclease activity"/>
    <property type="evidence" value="ECO:0007669"/>
    <property type="project" value="UniProtKB-KW"/>
</dbReference>
<evidence type="ECO:0000256" key="6">
    <source>
        <dbReference type="ARBA" id="ARBA00022918"/>
    </source>
</evidence>
<evidence type="ECO:0000259" key="8">
    <source>
        <dbReference type="Pfam" id="PF17917"/>
    </source>
</evidence>
<proteinExistence type="predicted"/>
<dbReference type="EMBL" id="JYDO01000001">
    <property type="protein sequence ID" value="KRZ81012.1"/>
    <property type="molecule type" value="Genomic_DNA"/>
</dbReference>
<evidence type="ECO:0000256" key="5">
    <source>
        <dbReference type="ARBA" id="ARBA00022801"/>
    </source>
</evidence>
<protein>
    <submittedName>
        <fullName evidence="9">Retrovirus-related Pol polyprotein from transposon</fullName>
    </submittedName>
</protein>
<dbReference type="InterPro" id="IPR050951">
    <property type="entry name" value="Retrovirus_Pol_polyprotein"/>
</dbReference>
<keyword evidence="5" id="KW-0378">Hydrolase</keyword>
<dbReference type="PANTHER" id="PTHR37984:SF5">
    <property type="entry name" value="PROTEIN NYNRIN-LIKE"/>
    <property type="match status" value="1"/>
</dbReference>
<reference evidence="9 10" key="1">
    <citation type="submission" date="2015-01" db="EMBL/GenBank/DDBJ databases">
        <title>Evolution of Trichinella species and genotypes.</title>
        <authorList>
            <person name="Korhonen P.K."/>
            <person name="Edoardo P."/>
            <person name="Giuseppe L.R."/>
            <person name="Gasser R.B."/>
        </authorList>
    </citation>
    <scope>NUCLEOTIDE SEQUENCE [LARGE SCALE GENOMIC DNA]</scope>
    <source>
        <strain evidence="9">ISS1980</strain>
    </source>
</reference>
<evidence type="ECO:0000313" key="10">
    <source>
        <dbReference type="Proteomes" id="UP000054843"/>
    </source>
</evidence>
<dbReference type="SUPFAM" id="SSF56672">
    <property type="entry name" value="DNA/RNA polymerases"/>
    <property type="match status" value="1"/>
</dbReference>
<keyword evidence="3" id="KW-0540">Nuclease</keyword>
<dbReference type="STRING" id="268474.A0A0V1NAF2"/>
<keyword evidence="2" id="KW-0548">Nucleotidyltransferase</keyword>
<evidence type="ECO:0000256" key="4">
    <source>
        <dbReference type="ARBA" id="ARBA00022759"/>
    </source>
</evidence>
<accession>A0A0V1NAF2</accession>
<keyword evidence="10" id="KW-1185">Reference proteome</keyword>
<dbReference type="PANTHER" id="PTHR37984">
    <property type="entry name" value="PROTEIN CBG26694"/>
    <property type="match status" value="1"/>
</dbReference>
<evidence type="ECO:0000256" key="2">
    <source>
        <dbReference type="ARBA" id="ARBA00022695"/>
    </source>
</evidence>
<keyword evidence="4" id="KW-0255">Endonuclease</keyword>
<organism evidence="9 10">
    <name type="scientific">Trichinella papuae</name>
    <dbReference type="NCBI Taxonomy" id="268474"/>
    <lineage>
        <taxon>Eukaryota</taxon>
        <taxon>Metazoa</taxon>
        <taxon>Ecdysozoa</taxon>
        <taxon>Nematoda</taxon>
        <taxon>Enoplea</taxon>
        <taxon>Dorylaimia</taxon>
        <taxon>Trichinellida</taxon>
        <taxon>Trichinellidae</taxon>
        <taxon>Trichinella</taxon>
    </lineage>
</organism>
<evidence type="ECO:0000256" key="1">
    <source>
        <dbReference type="ARBA" id="ARBA00022679"/>
    </source>
</evidence>
<dbReference type="InterPro" id="IPR043502">
    <property type="entry name" value="DNA/RNA_pol_sf"/>
</dbReference>
<dbReference type="GO" id="GO:0016787">
    <property type="term" value="F:hydrolase activity"/>
    <property type="evidence" value="ECO:0007669"/>
    <property type="project" value="UniProtKB-KW"/>
</dbReference>
<sequence length="149" mass="17314">MALADGMSVCIRHVENQPHIFPDTGISRLRTNRGWFRGCSDGSERMVSYASRSLTKVERGYCATRREMRGLVWVTREFRPYICGVHFLVKTDHNRLRRLQNFKEPEGQVSQWLEDLYSTALDGHMEMRAHSPDKDADNAEEERRSSNPL</sequence>
<dbReference type="AlphaFoldDB" id="A0A0V1NAF2"/>
<dbReference type="Proteomes" id="UP000054843">
    <property type="component" value="Unassembled WGS sequence"/>
</dbReference>
<dbReference type="GO" id="GO:0003964">
    <property type="term" value="F:RNA-directed DNA polymerase activity"/>
    <property type="evidence" value="ECO:0007669"/>
    <property type="project" value="UniProtKB-KW"/>
</dbReference>
<dbReference type="OrthoDB" id="5920491at2759"/>
<dbReference type="InterPro" id="IPR041373">
    <property type="entry name" value="RT_RNaseH"/>
</dbReference>
<comment type="caution">
    <text evidence="9">The sequence shown here is derived from an EMBL/GenBank/DDBJ whole genome shotgun (WGS) entry which is preliminary data.</text>
</comment>
<feature type="domain" description="Reverse transcriptase RNase H-like" evidence="8">
    <location>
        <begin position="41"/>
        <end position="116"/>
    </location>
</feature>
<feature type="region of interest" description="Disordered" evidence="7">
    <location>
        <begin position="128"/>
        <end position="149"/>
    </location>
</feature>
<gene>
    <name evidence="9" type="primary">pol</name>
    <name evidence="9" type="ORF">T10_10852</name>
</gene>